<dbReference type="Proteomes" id="UP000692954">
    <property type="component" value="Unassembled WGS sequence"/>
</dbReference>
<comment type="caution">
    <text evidence="1">The sequence shown here is derived from an EMBL/GenBank/DDBJ whole genome shotgun (WGS) entry which is preliminary data.</text>
</comment>
<accession>A0A8S1LAU2</accession>
<sequence length="499" mass="59351">MFEQYSDNDTFICFEQQCHLSRIIKNWDQLKLHNQFNHKVISKQKFESKVTYKFNQFNQSQKKKMQEDIYQQIQYQEQRIIGKIQELFDFFQKMHMNLVEEQIYFDYQLSNSKSIESDIQNQIQIYYGQLQTPQQKQAVLFLDEIQSKLNLMENDFLNLLEKSLTIRHQYSKNSQIQKTTEFNFSTLPDIISQPIGIQENSYQTQLIQIKTEQVKNDIKNQFQHETHQIYDQNIAQEQFTLSQNQQIEQDDMNNIPLKGYKQFQQLQQNYSYPTENILDKDDERLKFQQASEIENTKKKKITLQKPTFSNCYLFNQGQQECFEGNNIKQQQQKDKSEVLQKSICQNIYIGRKFDLINSHKHLKFSENNKAFYCNQSGIGLVAGILNLEKDAQIRLKFSDSQYLECLAQIGIINVDKNGKIKGTQCYCLNEQAELISNEDVYQGEFKLEEDQDYLISYSSNKRMLYFIHENIRSCLSLGETQGQFKFYVKLYGLKVQILK</sequence>
<reference evidence="1" key="1">
    <citation type="submission" date="2021-01" db="EMBL/GenBank/DDBJ databases">
        <authorList>
            <consortium name="Genoscope - CEA"/>
            <person name="William W."/>
        </authorList>
    </citation>
    <scope>NUCLEOTIDE SEQUENCE</scope>
</reference>
<organism evidence="1 2">
    <name type="scientific">Paramecium sonneborni</name>
    <dbReference type="NCBI Taxonomy" id="65129"/>
    <lineage>
        <taxon>Eukaryota</taxon>
        <taxon>Sar</taxon>
        <taxon>Alveolata</taxon>
        <taxon>Ciliophora</taxon>
        <taxon>Intramacronucleata</taxon>
        <taxon>Oligohymenophorea</taxon>
        <taxon>Peniculida</taxon>
        <taxon>Parameciidae</taxon>
        <taxon>Paramecium</taxon>
    </lineage>
</organism>
<name>A0A8S1LAU2_9CILI</name>
<protein>
    <submittedName>
        <fullName evidence="1">Uncharacterized protein</fullName>
    </submittedName>
</protein>
<dbReference type="EMBL" id="CAJJDN010000016">
    <property type="protein sequence ID" value="CAD8061896.1"/>
    <property type="molecule type" value="Genomic_DNA"/>
</dbReference>
<dbReference type="AlphaFoldDB" id="A0A8S1LAU2"/>
<gene>
    <name evidence="1" type="ORF">PSON_ATCC_30995.1.T0160036</name>
</gene>
<evidence type="ECO:0000313" key="2">
    <source>
        <dbReference type="Proteomes" id="UP000692954"/>
    </source>
</evidence>
<proteinExistence type="predicted"/>
<evidence type="ECO:0000313" key="1">
    <source>
        <dbReference type="EMBL" id="CAD8061896.1"/>
    </source>
</evidence>
<dbReference type="OrthoDB" id="309529at2759"/>
<keyword evidence="2" id="KW-1185">Reference proteome</keyword>